<protein>
    <recommendedName>
        <fullName evidence="1">Amine oxidase domain-containing protein</fullName>
    </recommendedName>
</protein>
<accession>A0A1R4H2C8</accession>
<dbReference type="Pfam" id="PF01593">
    <property type="entry name" value="Amino_oxidase"/>
    <property type="match status" value="1"/>
</dbReference>
<dbReference type="EMBL" id="FUKJ01000073">
    <property type="protein sequence ID" value="SJM90397.1"/>
    <property type="molecule type" value="Genomic_DNA"/>
</dbReference>
<dbReference type="Proteomes" id="UP000195442">
    <property type="component" value="Unassembled WGS sequence"/>
</dbReference>
<dbReference type="AlphaFoldDB" id="A0A1R4H2C8"/>
<dbReference type="InterPro" id="IPR002937">
    <property type="entry name" value="Amino_oxidase"/>
</dbReference>
<dbReference type="Gene3D" id="3.50.50.60">
    <property type="entry name" value="FAD/NAD(P)-binding domain"/>
    <property type="match status" value="1"/>
</dbReference>
<evidence type="ECO:0000313" key="3">
    <source>
        <dbReference type="Proteomes" id="UP000195442"/>
    </source>
</evidence>
<dbReference type="InterPro" id="IPR050464">
    <property type="entry name" value="Zeta_carotene_desat/Oxidored"/>
</dbReference>
<dbReference type="PANTHER" id="PTHR42923">
    <property type="entry name" value="PROTOPORPHYRINOGEN OXIDASE"/>
    <property type="match status" value="1"/>
</dbReference>
<dbReference type="SUPFAM" id="SSF51905">
    <property type="entry name" value="FAD/NAD(P)-binding domain"/>
    <property type="match status" value="1"/>
</dbReference>
<gene>
    <name evidence="2" type="ORF">CRENPOLYSF2_1640002</name>
</gene>
<dbReference type="OrthoDB" id="3972913at2"/>
<evidence type="ECO:0000313" key="2">
    <source>
        <dbReference type="EMBL" id="SJM90397.1"/>
    </source>
</evidence>
<dbReference type="GO" id="GO:0016491">
    <property type="term" value="F:oxidoreductase activity"/>
    <property type="evidence" value="ECO:0007669"/>
    <property type="project" value="InterPro"/>
</dbReference>
<evidence type="ECO:0000259" key="1">
    <source>
        <dbReference type="Pfam" id="PF01593"/>
    </source>
</evidence>
<proteinExistence type="predicted"/>
<reference evidence="3" key="1">
    <citation type="submission" date="2017-02" db="EMBL/GenBank/DDBJ databases">
        <authorList>
            <person name="Daims H."/>
        </authorList>
    </citation>
    <scope>NUCLEOTIDE SEQUENCE [LARGE SCALE GENOMIC DNA]</scope>
</reference>
<dbReference type="InterPro" id="IPR036188">
    <property type="entry name" value="FAD/NAD-bd_sf"/>
</dbReference>
<dbReference type="RefSeq" id="WP_087146073.1">
    <property type="nucleotide sequence ID" value="NZ_FUKJ01000073.1"/>
</dbReference>
<name>A0A1R4H2C8_9GAMM</name>
<keyword evidence="3" id="KW-1185">Reference proteome</keyword>
<sequence length="455" mass="51597">MDTPEYDIAVVGGGVAGLYCGMHVGRDGKVALFEGSHRFGGKLETVSMQGFDAEYGAMRFDPLLQFRMGELIDELGIETLPFPEYSSPPAQQSQMNYRLAADEQGLTTLELFKLAIQRALEMPEAEMLNLSEEALESIRRESVFSGRPLWQQGLWNTLGGVISHNALRYIVMEGSFFHFIHENPNAAAWMVTWVKMLQMSPNLRTIRHGMQSLTDTMLERLQQQGATIQRSHRLTGLERYDRERVRLHFSEGRTCIAKHVVLALPEHCLMRISGLPLRIQAMFGSVLDIPLLKCFFVVEDPWWAEDIPHLDLPNLPAREVHYQKQDGKGLVMVYADRPYLNFWSQYLRKGYETRAEIDGDQGLPLAFSRFVGIDPKRIISYGIRHWGTEPYGAACHLWKPGIKSWAVQEKISAFSLEHNGPENVHICGEAFSDYQGFIEGALRTAHEVVEKIAAT</sequence>
<dbReference type="PANTHER" id="PTHR42923:SF17">
    <property type="entry name" value="AMINE OXIDASE DOMAIN-CONTAINING PROTEIN"/>
    <property type="match status" value="1"/>
</dbReference>
<feature type="domain" description="Amine oxidase" evidence="1">
    <location>
        <begin position="29"/>
        <end position="452"/>
    </location>
</feature>
<organism evidence="2 3">
    <name type="scientific">Crenothrix polyspora</name>
    <dbReference type="NCBI Taxonomy" id="360316"/>
    <lineage>
        <taxon>Bacteria</taxon>
        <taxon>Pseudomonadati</taxon>
        <taxon>Pseudomonadota</taxon>
        <taxon>Gammaproteobacteria</taxon>
        <taxon>Methylococcales</taxon>
        <taxon>Crenotrichaceae</taxon>
        <taxon>Crenothrix</taxon>
    </lineage>
</organism>